<dbReference type="Pfam" id="PF03883">
    <property type="entry name" value="H2O2_YaaD"/>
    <property type="match status" value="1"/>
</dbReference>
<dbReference type="AlphaFoldDB" id="A0A381NAR1"/>
<evidence type="ECO:0008006" key="2">
    <source>
        <dbReference type="Google" id="ProtNLM"/>
    </source>
</evidence>
<protein>
    <recommendedName>
        <fullName evidence="2">Peroxide stress protein YaaA</fullName>
    </recommendedName>
</protein>
<dbReference type="PANTHER" id="PTHR30283:SF4">
    <property type="entry name" value="PEROXIDE STRESS RESISTANCE PROTEIN YAAA"/>
    <property type="match status" value="1"/>
</dbReference>
<dbReference type="GO" id="GO:0005829">
    <property type="term" value="C:cytosol"/>
    <property type="evidence" value="ECO:0007669"/>
    <property type="project" value="TreeGrafter"/>
</dbReference>
<dbReference type="EMBL" id="UINC01000234">
    <property type="protein sequence ID" value="SUZ51711.1"/>
    <property type="molecule type" value="Genomic_DNA"/>
</dbReference>
<gene>
    <name evidence="1" type="ORF">METZ01_LOCUS4565</name>
</gene>
<dbReference type="PANTHER" id="PTHR30283">
    <property type="entry name" value="PEROXIDE STRESS RESPONSE PROTEIN YAAA"/>
    <property type="match status" value="1"/>
</dbReference>
<evidence type="ECO:0000313" key="1">
    <source>
        <dbReference type="EMBL" id="SUZ51711.1"/>
    </source>
</evidence>
<dbReference type="InterPro" id="IPR005583">
    <property type="entry name" value="YaaA"/>
</dbReference>
<organism evidence="1">
    <name type="scientific">marine metagenome</name>
    <dbReference type="NCBI Taxonomy" id="408172"/>
    <lineage>
        <taxon>unclassified sequences</taxon>
        <taxon>metagenomes</taxon>
        <taxon>ecological metagenomes</taxon>
    </lineage>
</organism>
<proteinExistence type="predicted"/>
<reference evidence="1" key="1">
    <citation type="submission" date="2018-05" db="EMBL/GenBank/DDBJ databases">
        <authorList>
            <person name="Lanie J.A."/>
            <person name="Ng W.-L."/>
            <person name="Kazmierczak K.M."/>
            <person name="Andrzejewski T.M."/>
            <person name="Davidsen T.M."/>
            <person name="Wayne K.J."/>
            <person name="Tettelin H."/>
            <person name="Glass J.I."/>
            <person name="Rusch D."/>
            <person name="Podicherti R."/>
            <person name="Tsui H.-C.T."/>
            <person name="Winkler M.E."/>
        </authorList>
    </citation>
    <scope>NUCLEOTIDE SEQUENCE</scope>
</reference>
<accession>A0A381NAR1</accession>
<feature type="non-terminal residue" evidence="1">
    <location>
        <position position="245"/>
    </location>
</feature>
<name>A0A381NAR1_9ZZZZ</name>
<sequence length="245" mass="26275">MPTPLILLPPSEGKADGGDGPCWAVADQSFPDLAEQRRVVVRALVEAMGAPSEDRSKLLGVGTAKAEEATATNLVVDSAPTLPAIQRYTGVLYDALDYPSLPASVRRGVDRQVVILSGLWGAVRPTDPIPDYKLKMGAALPGLGRPARFWKPALTAALAEAASGTVWDLLPNEHAAAWDPAIAGRRIRVRFLDDVVKNGERTLVTVSHWNKLLKGALVRHVVEHGLDDPEGLVGFDHPEGYAYDP</sequence>
<dbReference type="GO" id="GO:0033194">
    <property type="term" value="P:response to hydroperoxide"/>
    <property type="evidence" value="ECO:0007669"/>
    <property type="project" value="TreeGrafter"/>
</dbReference>